<dbReference type="GO" id="GO:0000976">
    <property type="term" value="F:transcription cis-regulatory region binding"/>
    <property type="evidence" value="ECO:0007669"/>
    <property type="project" value="TreeGrafter"/>
</dbReference>
<dbReference type="InterPro" id="IPR001867">
    <property type="entry name" value="OmpR/PhoB-type_DNA-bd"/>
</dbReference>
<feature type="DNA-binding region" description="OmpR/PhoB-type" evidence="8">
    <location>
        <begin position="131"/>
        <end position="230"/>
    </location>
</feature>
<dbReference type="FunFam" id="3.40.50.2300:FF:000001">
    <property type="entry name" value="DNA-binding response regulator PhoB"/>
    <property type="match status" value="1"/>
</dbReference>
<dbReference type="SMART" id="SM00862">
    <property type="entry name" value="Trans_reg_C"/>
    <property type="match status" value="1"/>
</dbReference>
<evidence type="ECO:0000256" key="1">
    <source>
        <dbReference type="ARBA" id="ARBA00022553"/>
    </source>
</evidence>
<dbReference type="AlphaFoldDB" id="A0A2A2EF69"/>
<dbReference type="CDD" id="cd00383">
    <property type="entry name" value="trans_reg_C"/>
    <property type="match status" value="1"/>
</dbReference>
<evidence type="ECO:0000256" key="6">
    <source>
        <dbReference type="ARBA" id="ARBA00041201"/>
    </source>
</evidence>
<dbReference type="SUPFAM" id="SSF46894">
    <property type="entry name" value="C-terminal effector domain of the bipartite response regulators"/>
    <property type="match status" value="1"/>
</dbReference>
<dbReference type="GO" id="GO:0006355">
    <property type="term" value="P:regulation of DNA-templated transcription"/>
    <property type="evidence" value="ECO:0007669"/>
    <property type="project" value="InterPro"/>
</dbReference>
<dbReference type="GO" id="GO:0000156">
    <property type="term" value="F:phosphorelay response regulator activity"/>
    <property type="evidence" value="ECO:0007669"/>
    <property type="project" value="TreeGrafter"/>
</dbReference>
<dbReference type="InterPro" id="IPR001789">
    <property type="entry name" value="Sig_transdc_resp-reg_receiver"/>
</dbReference>
<dbReference type="FunFam" id="1.10.10.10:FF:000018">
    <property type="entry name" value="DNA-binding response regulator ResD"/>
    <property type="match status" value="1"/>
</dbReference>
<dbReference type="InterPro" id="IPR016032">
    <property type="entry name" value="Sig_transdc_resp-reg_C-effctor"/>
</dbReference>
<keyword evidence="2" id="KW-0902">Two-component regulatory system</keyword>
<feature type="modified residue" description="4-aspartylphosphate" evidence="7">
    <location>
        <position position="52"/>
    </location>
</feature>
<keyword evidence="4 8" id="KW-0238">DNA-binding</keyword>
<dbReference type="PROSITE" id="PS50110">
    <property type="entry name" value="RESPONSE_REGULATORY"/>
    <property type="match status" value="1"/>
</dbReference>
<evidence type="ECO:0000256" key="7">
    <source>
        <dbReference type="PROSITE-ProRule" id="PRU00169"/>
    </source>
</evidence>
<dbReference type="OrthoDB" id="162434at2"/>
<dbReference type="Proteomes" id="UP000218399">
    <property type="component" value="Unassembled WGS sequence"/>
</dbReference>
<feature type="domain" description="OmpR/PhoB-type" evidence="10">
    <location>
        <begin position="131"/>
        <end position="230"/>
    </location>
</feature>
<evidence type="ECO:0000259" key="9">
    <source>
        <dbReference type="PROSITE" id="PS50110"/>
    </source>
</evidence>
<dbReference type="SMART" id="SM00448">
    <property type="entry name" value="REC"/>
    <property type="match status" value="1"/>
</dbReference>
<dbReference type="Gene3D" id="6.10.250.690">
    <property type="match status" value="1"/>
</dbReference>
<dbReference type="Gene3D" id="3.40.50.2300">
    <property type="match status" value="1"/>
</dbReference>
<name>A0A2A2EF69_9BIFI</name>
<dbReference type="Gene3D" id="1.10.10.10">
    <property type="entry name" value="Winged helix-like DNA-binding domain superfamily/Winged helix DNA-binding domain"/>
    <property type="match status" value="1"/>
</dbReference>
<keyword evidence="1 7" id="KW-0597">Phosphoprotein</keyword>
<dbReference type="GO" id="GO:0032993">
    <property type="term" value="C:protein-DNA complex"/>
    <property type="evidence" value="ECO:0007669"/>
    <property type="project" value="TreeGrafter"/>
</dbReference>
<dbReference type="GO" id="GO:0005829">
    <property type="term" value="C:cytosol"/>
    <property type="evidence" value="ECO:0007669"/>
    <property type="project" value="TreeGrafter"/>
</dbReference>
<dbReference type="InterPro" id="IPR039420">
    <property type="entry name" value="WalR-like"/>
</dbReference>
<dbReference type="SUPFAM" id="SSF52172">
    <property type="entry name" value="CheY-like"/>
    <property type="match status" value="1"/>
</dbReference>
<dbReference type="Pfam" id="PF00486">
    <property type="entry name" value="Trans_reg_C"/>
    <property type="match status" value="1"/>
</dbReference>
<accession>A0A2A2EF69</accession>
<evidence type="ECO:0000256" key="8">
    <source>
        <dbReference type="PROSITE-ProRule" id="PRU01091"/>
    </source>
</evidence>
<evidence type="ECO:0000256" key="3">
    <source>
        <dbReference type="ARBA" id="ARBA00023015"/>
    </source>
</evidence>
<dbReference type="PANTHER" id="PTHR48111">
    <property type="entry name" value="REGULATOR OF RPOS"/>
    <property type="match status" value="1"/>
</dbReference>
<dbReference type="PROSITE" id="PS51755">
    <property type="entry name" value="OMPR_PHOB"/>
    <property type="match status" value="1"/>
</dbReference>
<keyword evidence="12" id="KW-1185">Reference proteome</keyword>
<keyword evidence="5" id="KW-0804">Transcription</keyword>
<dbReference type="Pfam" id="PF00072">
    <property type="entry name" value="Response_reg"/>
    <property type="match status" value="1"/>
</dbReference>
<proteinExistence type="predicted"/>
<evidence type="ECO:0000256" key="4">
    <source>
        <dbReference type="ARBA" id="ARBA00023125"/>
    </source>
</evidence>
<evidence type="ECO:0000256" key="5">
    <source>
        <dbReference type="ARBA" id="ARBA00023163"/>
    </source>
</evidence>
<protein>
    <recommendedName>
        <fullName evidence="6">Sensory transduction protein RegX3</fullName>
    </recommendedName>
</protein>
<gene>
    <name evidence="11" type="ORF">B1526_1001</name>
</gene>
<evidence type="ECO:0000313" key="12">
    <source>
        <dbReference type="Proteomes" id="UP000218399"/>
    </source>
</evidence>
<feature type="domain" description="Response regulatory" evidence="9">
    <location>
        <begin position="3"/>
        <end position="116"/>
    </location>
</feature>
<evidence type="ECO:0000259" key="10">
    <source>
        <dbReference type="PROSITE" id="PS51755"/>
    </source>
</evidence>
<dbReference type="InterPro" id="IPR011006">
    <property type="entry name" value="CheY-like_superfamily"/>
</dbReference>
<dbReference type="PANTHER" id="PTHR48111:SF72">
    <property type="entry name" value="SENSORY TRANSDUCTION PROTEIN REGX3"/>
    <property type="match status" value="1"/>
</dbReference>
<organism evidence="11 12">
    <name type="scientific">Bifidobacterium criceti</name>
    <dbReference type="NCBI Taxonomy" id="1960969"/>
    <lineage>
        <taxon>Bacteria</taxon>
        <taxon>Bacillati</taxon>
        <taxon>Actinomycetota</taxon>
        <taxon>Actinomycetes</taxon>
        <taxon>Bifidobacteriales</taxon>
        <taxon>Bifidobacteriaceae</taxon>
        <taxon>Bifidobacterium</taxon>
    </lineage>
</organism>
<evidence type="ECO:0000313" key="11">
    <source>
        <dbReference type="EMBL" id="PAU67693.1"/>
    </source>
</evidence>
<dbReference type="EMBL" id="MVOH01000011">
    <property type="protein sequence ID" value="PAU67693.1"/>
    <property type="molecule type" value="Genomic_DNA"/>
</dbReference>
<reference evidence="11 12" key="1">
    <citation type="journal article" date="2017" name="ISME J.">
        <title>Unveiling bifidobacterial biogeography across the mammalian branch of the tree of life.</title>
        <authorList>
            <person name="Milani C."/>
            <person name="Mangifesta M."/>
            <person name="Mancabelli L."/>
            <person name="Lugli G.A."/>
            <person name="James K."/>
            <person name="Duranti S."/>
            <person name="Turroni F."/>
            <person name="Ferrario C."/>
            <person name="Ossiprandi M.C."/>
            <person name="van Sinderen D."/>
            <person name="Ventura M."/>
        </authorList>
    </citation>
    <scope>NUCLEOTIDE SEQUENCE [LARGE SCALE GENOMIC DNA]</scope>
    <source>
        <strain evidence="12">Ham19E</strain>
    </source>
</reference>
<dbReference type="RefSeq" id="WP_095615010.1">
    <property type="nucleotide sequence ID" value="NZ_MVOH01000011.1"/>
</dbReference>
<sequence length="234" mass="26133">MTRILVVEDEPSYLEPLLFQLTREGYEAHGASTGEEGWELFGQMPFDLVILDLMLPGISGTTLCRRIRETHPVPIIMVTAKSTENDVIVGLEIGADDYVTKPYSFRELLARIHAVLRRTLERITPGPPTDGETLVCGPVTMEIASHEVHVNGTLTAFPLKEFEVLAYLIRNKGRVVTRQQLIGRVWGSDYVGDTKTLDVHIKRIRAKIEDDPTKPALLTTVRGVGYRISDEPSP</sequence>
<evidence type="ECO:0000256" key="2">
    <source>
        <dbReference type="ARBA" id="ARBA00023012"/>
    </source>
</evidence>
<keyword evidence="3" id="KW-0805">Transcription regulation</keyword>
<dbReference type="InterPro" id="IPR036388">
    <property type="entry name" value="WH-like_DNA-bd_sf"/>
</dbReference>
<comment type="caution">
    <text evidence="11">The sequence shown here is derived from an EMBL/GenBank/DDBJ whole genome shotgun (WGS) entry which is preliminary data.</text>
</comment>